<reference evidence="2 8" key="1">
    <citation type="journal article" date="2014" name="J. Bacteriol.">
        <title>Role of an Archaeal PitA Transporter in the Copper and Arsenic Resistance of Metallosphaera sedula, an Extreme Thermoacidophile.</title>
        <authorList>
            <person name="McCarthy S."/>
            <person name="Ai C."/>
            <person name="Wheaton G."/>
            <person name="Tevatia R."/>
            <person name="Eckrich V."/>
            <person name="Kelly R."/>
            <person name="Blum P."/>
        </authorList>
    </citation>
    <scope>NUCLEOTIDE SEQUENCE [LARGE SCALE GENOMIC DNA]</scope>
    <source>
        <strain evidence="2 8">CuR1</strain>
    </source>
</reference>
<dbReference type="Proteomes" id="UP000062398">
    <property type="component" value="Chromosome"/>
</dbReference>
<dbReference type="GeneID" id="97614005"/>
<evidence type="ECO:0000313" key="10">
    <source>
        <dbReference type="Proteomes" id="UP000061362"/>
    </source>
</evidence>
<evidence type="ECO:0000313" key="7">
    <source>
        <dbReference type="EMBL" id="AKV82968.1"/>
    </source>
</evidence>
<dbReference type="Proteomes" id="UP000061362">
    <property type="component" value="Chromosome"/>
</dbReference>
<evidence type="ECO:0000313" key="9">
    <source>
        <dbReference type="Proteomes" id="UP000056255"/>
    </source>
</evidence>
<dbReference type="OrthoDB" id="43695at2157"/>
<dbReference type="EMBL" id="CP012172">
    <property type="protein sequence ID" value="AKV73989.1"/>
    <property type="molecule type" value="Genomic_DNA"/>
</dbReference>
<dbReference type="PANTHER" id="PTHR35177:SF2">
    <property type="entry name" value="HYDROGENASE MATURATION FACTOR HYBG"/>
    <property type="match status" value="1"/>
</dbReference>
<dbReference type="InterPro" id="IPR001109">
    <property type="entry name" value="Hydrogenase_HupF/HypC"/>
</dbReference>
<evidence type="ECO:0000256" key="1">
    <source>
        <dbReference type="ARBA" id="ARBA00006018"/>
    </source>
</evidence>
<dbReference type="EMBL" id="CP008822">
    <property type="protein sequence ID" value="AIM27076.1"/>
    <property type="molecule type" value="Genomic_DNA"/>
</dbReference>
<dbReference type="Gene3D" id="2.30.30.140">
    <property type="match status" value="1"/>
</dbReference>
<organism evidence="2 8">
    <name type="scientific">Metallosphaera sedula</name>
    <dbReference type="NCBI Taxonomy" id="43687"/>
    <lineage>
        <taxon>Archaea</taxon>
        <taxon>Thermoproteota</taxon>
        <taxon>Thermoprotei</taxon>
        <taxon>Sulfolobales</taxon>
        <taxon>Sulfolobaceae</taxon>
        <taxon>Metallosphaera</taxon>
    </lineage>
</organism>
<accession>A0A088E438</accession>
<evidence type="ECO:0000313" key="13">
    <source>
        <dbReference type="Proteomes" id="UP000068832"/>
    </source>
</evidence>
<dbReference type="EMBL" id="CP012176">
    <property type="protein sequence ID" value="AKV82968.1"/>
    <property type="molecule type" value="Genomic_DNA"/>
</dbReference>
<dbReference type="Pfam" id="PF01455">
    <property type="entry name" value="HupF_HypC"/>
    <property type="match status" value="1"/>
</dbReference>
<dbReference type="GO" id="GO:0005506">
    <property type="term" value="F:iron ion binding"/>
    <property type="evidence" value="ECO:0007669"/>
    <property type="project" value="TreeGrafter"/>
</dbReference>
<dbReference type="PATRIC" id="fig|43687.5.peg.947"/>
<sequence>MCLSFPARVVQVEDPIAFVDYGNNVIEPVLLNGFEDIKEGDYVVVSYGMIMEKISEEEFREMLKYEEELARVVQDV</sequence>
<dbReference type="Proteomes" id="UP000029084">
    <property type="component" value="Chromosome"/>
</dbReference>
<evidence type="ECO:0000313" key="8">
    <source>
        <dbReference type="Proteomes" id="UP000029084"/>
    </source>
</evidence>
<dbReference type="EMBL" id="CP012173">
    <property type="protein sequence ID" value="AKV76228.1"/>
    <property type="molecule type" value="Genomic_DNA"/>
</dbReference>
<reference evidence="10 11" key="2">
    <citation type="journal article" date="2015" name="Genome Announc.">
        <title>Complete Genome Sequences of Evolved Arsenate-Resistant Metallosphaera sedula Strains.</title>
        <authorList>
            <person name="Ai C."/>
            <person name="McCarthy S."/>
            <person name="Schackwitz W."/>
            <person name="Martin J."/>
            <person name="Lipzen A."/>
            <person name="Blum P."/>
        </authorList>
    </citation>
    <scope>NUCLEOTIDE SEQUENCE [LARGE SCALE GENOMIC DNA]</scope>
    <source>
        <strain evidence="5 11">ARS120-1</strain>
        <strain evidence="6 10">ARS120-2</strain>
        <strain evidence="3 13">ARS50-1</strain>
        <strain evidence="4 12">ARS50-2</strain>
    </source>
</reference>
<dbReference type="Proteomes" id="UP000062475">
    <property type="component" value="Chromosome"/>
</dbReference>
<dbReference type="OMA" id="SYGMIME"/>
<reference evidence="7 9" key="3">
    <citation type="submission" date="2015-07" db="EMBL/GenBank/DDBJ databases">
        <title>Physiological, transcriptional responses and genome re-sequencing of acid resistant extremely thermoacidophilic Metallosphaera sedula SARC-M1.</title>
        <authorList>
            <person name="Ai C."/>
            <person name="McCarthy S."/>
            <person name="Eckrich V."/>
            <person name="Rudrappa D."/>
            <person name="Qiu G."/>
            <person name="Blum P."/>
        </authorList>
    </citation>
    <scope>NUCLEOTIDE SEQUENCE [LARGE SCALE GENOMIC DNA]</scope>
    <source>
        <strain evidence="7 9">SARC-M1</strain>
    </source>
</reference>
<evidence type="ECO:0000313" key="12">
    <source>
        <dbReference type="Proteomes" id="UP000062475"/>
    </source>
</evidence>
<dbReference type="GO" id="GO:0051604">
    <property type="term" value="P:protein maturation"/>
    <property type="evidence" value="ECO:0007669"/>
    <property type="project" value="TreeGrafter"/>
</dbReference>
<dbReference type="Proteomes" id="UP000056255">
    <property type="component" value="Chromosome"/>
</dbReference>
<comment type="similarity">
    <text evidence="1">Belongs to the HupF/HypC family.</text>
</comment>
<evidence type="ECO:0000313" key="4">
    <source>
        <dbReference type="EMBL" id="AKV76228.1"/>
    </source>
</evidence>
<dbReference type="PANTHER" id="PTHR35177">
    <property type="entry name" value="HYDROGENASE MATURATION FACTOR HYBG"/>
    <property type="match status" value="1"/>
</dbReference>
<proteinExistence type="inferred from homology"/>
<dbReference type="AlphaFoldDB" id="A0A088E438"/>
<gene>
    <name evidence="2" type="ORF">HA72_0918</name>
    <name evidence="3" type="ORF">MsedA_0934</name>
    <name evidence="4" type="ORF">MsedB_0935</name>
    <name evidence="5" type="ORF">MsedC_0934</name>
    <name evidence="6" type="ORF">MsedD_0935</name>
    <name evidence="7" type="ORF">MsedE_0935</name>
</gene>
<evidence type="ECO:0000313" key="5">
    <source>
        <dbReference type="EMBL" id="AKV78481.1"/>
    </source>
</evidence>
<dbReference type="EMBL" id="CP012175">
    <property type="protein sequence ID" value="AKV80726.1"/>
    <property type="molecule type" value="Genomic_DNA"/>
</dbReference>
<evidence type="ECO:0000313" key="3">
    <source>
        <dbReference type="EMBL" id="AKV73989.1"/>
    </source>
</evidence>
<evidence type="ECO:0000313" key="2">
    <source>
        <dbReference type="EMBL" id="AIM27076.1"/>
    </source>
</evidence>
<dbReference type="EMBL" id="CP012174">
    <property type="protein sequence ID" value="AKV78481.1"/>
    <property type="molecule type" value="Genomic_DNA"/>
</dbReference>
<dbReference type="RefSeq" id="WP_012020877.1">
    <property type="nucleotide sequence ID" value="NZ_CP008822.1"/>
</dbReference>
<evidence type="ECO:0000313" key="6">
    <source>
        <dbReference type="EMBL" id="AKV80726.1"/>
    </source>
</evidence>
<evidence type="ECO:0000313" key="11">
    <source>
        <dbReference type="Proteomes" id="UP000062398"/>
    </source>
</evidence>
<protein>
    <submittedName>
        <fullName evidence="3">Hydrogenase maturation factor</fullName>
    </submittedName>
</protein>
<dbReference type="Proteomes" id="UP000068832">
    <property type="component" value="Chromosome"/>
</dbReference>
<dbReference type="GO" id="GO:1902670">
    <property type="term" value="F:carbon dioxide binding"/>
    <property type="evidence" value="ECO:0007669"/>
    <property type="project" value="TreeGrafter"/>
</dbReference>
<dbReference type="SUPFAM" id="SSF159127">
    <property type="entry name" value="HupF/HypC-like"/>
    <property type="match status" value="1"/>
</dbReference>
<name>A0A088E438_9CREN</name>